<dbReference type="InterPro" id="IPR032508">
    <property type="entry name" value="FecR_C"/>
</dbReference>
<dbReference type="Pfam" id="PF04773">
    <property type="entry name" value="FecR"/>
    <property type="match status" value="1"/>
</dbReference>
<dbReference type="PANTHER" id="PTHR30273">
    <property type="entry name" value="PERIPLASMIC SIGNAL SENSOR AND SIGMA FACTOR ACTIVATOR FECR-RELATED"/>
    <property type="match status" value="1"/>
</dbReference>
<accession>A0ABP7Y572</accession>
<dbReference type="Gene3D" id="3.55.50.30">
    <property type="match status" value="1"/>
</dbReference>
<gene>
    <name evidence="4" type="ORF">GCM10022216_00630</name>
</gene>
<dbReference type="PIRSF" id="PIRSF018266">
    <property type="entry name" value="FecR"/>
    <property type="match status" value="1"/>
</dbReference>
<feature type="domain" description="FecR protein" evidence="2">
    <location>
        <begin position="88"/>
        <end position="182"/>
    </location>
</feature>
<keyword evidence="1" id="KW-0472">Membrane</keyword>
<dbReference type="Gene3D" id="2.60.120.1440">
    <property type="match status" value="1"/>
</dbReference>
<evidence type="ECO:0000256" key="1">
    <source>
        <dbReference type="SAM" id="Phobius"/>
    </source>
</evidence>
<evidence type="ECO:0000313" key="5">
    <source>
        <dbReference type="Proteomes" id="UP001500101"/>
    </source>
</evidence>
<evidence type="ECO:0000259" key="3">
    <source>
        <dbReference type="Pfam" id="PF16344"/>
    </source>
</evidence>
<evidence type="ECO:0000313" key="4">
    <source>
        <dbReference type="EMBL" id="GAA4130972.1"/>
    </source>
</evidence>
<dbReference type="EMBL" id="BAAAZI010000001">
    <property type="protein sequence ID" value="GAA4130972.1"/>
    <property type="molecule type" value="Genomic_DNA"/>
</dbReference>
<comment type="caution">
    <text evidence="4">The sequence shown here is derived from an EMBL/GenBank/DDBJ whole genome shotgun (WGS) entry which is preliminary data.</text>
</comment>
<sequence>MELLKELMFELWKGEPLHREESKETKAEFDKILLRIPNDKKRKPIRIVQFWYYAAALILIFSIFSTWFYFQKSEYAVQPTSIVWSSKTTRDGQKVKIRLSDSSIVYLAGGSTLRWPDQFQKGQKREVILTGEAFFEVKRDTNSPFVVHTEQMSTLVLGTSFNINAYPKDRSQIVSVRSGKVRVSSTGARHSKKFADLTAGMSLTYDQQTMDYSVEKDQDSSSFNSWIENRLSFRNANIEEITTKLSRYYNIDFEVKGSCKFDNYRINASFDNQPIGKIMEQLVIMRGGRLNYRINSENSITIWRKECP</sequence>
<dbReference type="Pfam" id="PF16344">
    <property type="entry name" value="FecR_C"/>
    <property type="match status" value="1"/>
</dbReference>
<feature type="transmembrane region" description="Helical" evidence="1">
    <location>
        <begin position="50"/>
        <end position="70"/>
    </location>
</feature>
<feature type="domain" description="Protein FecR C-terminal" evidence="3">
    <location>
        <begin position="230"/>
        <end position="302"/>
    </location>
</feature>
<dbReference type="InterPro" id="IPR012373">
    <property type="entry name" value="Ferrdict_sens_TM"/>
</dbReference>
<protein>
    <submittedName>
        <fullName evidence="4">FecR family protein</fullName>
    </submittedName>
</protein>
<organism evidence="4 5">
    <name type="scientific">Sphingobacterium kyonggiense</name>
    <dbReference type="NCBI Taxonomy" id="714075"/>
    <lineage>
        <taxon>Bacteria</taxon>
        <taxon>Pseudomonadati</taxon>
        <taxon>Bacteroidota</taxon>
        <taxon>Sphingobacteriia</taxon>
        <taxon>Sphingobacteriales</taxon>
        <taxon>Sphingobacteriaceae</taxon>
        <taxon>Sphingobacterium</taxon>
    </lineage>
</organism>
<keyword evidence="5" id="KW-1185">Reference proteome</keyword>
<keyword evidence="1" id="KW-1133">Transmembrane helix</keyword>
<dbReference type="Proteomes" id="UP001500101">
    <property type="component" value="Unassembled WGS sequence"/>
</dbReference>
<dbReference type="PANTHER" id="PTHR30273:SF2">
    <property type="entry name" value="PROTEIN FECR"/>
    <property type="match status" value="1"/>
</dbReference>
<evidence type="ECO:0000259" key="2">
    <source>
        <dbReference type="Pfam" id="PF04773"/>
    </source>
</evidence>
<proteinExistence type="predicted"/>
<reference evidence="5" key="1">
    <citation type="journal article" date="2019" name="Int. J. Syst. Evol. Microbiol.">
        <title>The Global Catalogue of Microorganisms (GCM) 10K type strain sequencing project: providing services to taxonomists for standard genome sequencing and annotation.</title>
        <authorList>
            <consortium name="The Broad Institute Genomics Platform"/>
            <consortium name="The Broad Institute Genome Sequencing Center for Infectious Disease"/>
            <person name="Wu L."/>
            <person name="Ma J."/>
        </authorList>
    </citation>
    <scope>NUCLEOTIDE SEQUENCE [LARGE SCALE GENOMIC DNA]</scope>
    <source>
        <strain evidence="5">JCM 16704</strain>
    </source>
</reference>
<keyword evidence="1" id="KW-0812">Transmembrane</keyword>
<dbReference type="InterPro" id="IPR006860">
    <property type="entry name" value="FecR"/>
</dbReference>
<name>A0ABP7Y572_9SPHI</name>